<proteinExistence type="predicted"/>
<evidence type="ECO:0000313" key="1">
    <source>
        <dbReference type="EMBL" id="PHT42776.1"/>
    </source>
</evidence>
<reference evidence="1 2" key="1">
    <citation type="journal article" date="2017" name="Genome Biol.">
        <title>New reference genome sequences of hot pepper reveal the massive evolution of plant disease-resistance genes by retroduplication.</title>
        <authorList>
            <person name="Kim S."/>
            <person name="Park J."/>
            <person name="Yeom S.I."/>
            <person name="Kim Y.M."/>
            <person name="Seo E."/>
            <person name="Kim K.T."/>
            <person name="Kim M.S."/>
            <person name="Lee J.M."/>
            <person name="Cheong K."/>
            <person name="Shin H.S."/>
            <person name="Kim S.B."/>
            <person name="Han K."/>
            <person name="Lee J."/>
            <person name="Park M."/>
            <person name="Lee H.A."/>
            <person name="Lee H.Y."/>
            <person name="Lee Y."/>
            <person name="Oh S."/>
            <person name="Lee J.H."/>
            <person name="Choi E."/>
            <person name="Choi E."/>
            <person name="Lee S.E."/>
            <person name="Jeon J."/>
            <person name="Kim H."/>
            <person name="Choi G."/>
            <person name="Song H."/>
            <person name="Lee J."/>
            <person name="Lee S.C."/>
            <person name="Kwon J.K."/>
            <person name="Lee H.Y."/>
            <person name="Koo N."/>
            <person name="Hong Y."/>
            <person name="Kim R.W."/>
            <person name="Kang W.H."/>
            <person name="Huh J.H."/>
            <person name="Kang B.C."/>
            <person name="Yang T.J."/>
            <person name="Lee Y.H."/>
            <person name="Bennetzen J.L."/>
            <person name="Choi D."/>
        </authorList>
    </citation>
    <scope>NUCLEOTIDE SEQUENCE [LARGE SCALE GENOMIC DNA]</scope>
    <source>
        <strain evidence="2">cv. PBC81</strain>
    </source>
</reference>
<dbReference type="AlphaFoldDB" id="A0A2G2WBY8"/>
<accession>A0A2G2WBY8</accession>
<organism evidence="1 2">
    <name type="scientific">Capsicum baccatum</name>
    <name type="common">Peruvian pepper</name>
    <dbReference type="NCBI Taxonomy" id="33114"/>
    <lineage>
        <taxon>Eukaryota</taxon>
        <taxon>Viridiplantae</taxon>
        <taxon>Streptophyta</taxon>
        <taxon>Embryophyta</taxon>
        <taxon>Tracheophyta</taxon>
        <taxon>Spermatophyta</taxon>
        <taxon>Magnoliopsida</taxon>
        <taxon>eudicotyledons</taxon>
        <taxon>Gunneridae</taxon>
        <taxon>Pentapetalae</taxon>
        <taxon>asterids</taxon>
        <taxon>lamiids</taxon>
        <taxon>Solanales</taxon>
        <taxon>Solanaceae</taxon>
        <taxon>Solanoideae</taxon>
        <taxon>Capsiceae</taxon>
        <taxon>Capsicum</taxon>
    </lineage>
</organism>
<dbReference type="Proteomes" id="UP000224567">
    <property type="component" value="Unassembled WGS sequence"/>
</dbReference>
<protein>
    <submittedName>
        <fullName evidence="1">Uncharacterized protein</fullName>
    </submittedName>
</protein>
<dbReference type="EMBL" id="MLFT02000007">
    <property type="protein sequence ID" value="PHT42776.1"/>
    <property type="molecule type" value="Genomic_DNA"/>
</dbReference>
<comment type="caution">
    <text evidence="1">The sequence shown here is derived from an EMBL/GenBank/DDBJ whole genome shotgun (WGS) entry which is preliminary data.</text>
</comment>
<evidence type="ECO:0000313" key="2">
    <source>
        <dbReference type="Proteomes" id="UP000224567"/>
    </source>
</evidence>
<gene>
    <name evidence="1" type="ORF">CQW23_16801</name>
</gene>
<dbReference type="STRING" id="33114.A0A2G2WBY8"/>
<reference evidence="2" key="2">
    <citation type="journal article" date="2017" name="J. Anim. Genet.">
        <title>Multiple reference genome sequences of hot pepper reveal the massive evolution of plant disease resistance genes by retroduplication.</title>
        <authorList>
            <person name="Kim S."/>
            <person name="Park J."/>
            <person name="Yeom S.-I."/>
            <person name="Kim Y.-M."/>
            <person name="Seo E."/>
            <person name="Kim K.-T."/>
            <person name="Kim M.-S."/>
            <person name="Lee J.M."/>
            <person name="Cheong K."/>
            <person name="Shin H.-S."/>
            <person name="Kim S.-B."/>
            <person name="Han K."/>
            <person name="Lee J."/>
            <person name="Park M."/>
            <person name="Lee H.-A."/>
            <person name="Lee H.-Y."/>
            <person name="Lee Y."/>
            <person name="Oh S."/>
            <person name="Lee J.H."/>
            <person name="Choi E."/>
            <person name="Choi E."/>
            <person name="Lee S.E."/>
            <person name="Jeon J."/>
            <person name="Kim H."/>
            <person name="Choi G."/>
            <person name="Song H."/>
            <person name="Lee J."/>
            <person name="Lee S.-C."/>
            <person name="Kwon J.-K."/>
            <person name="Lee H.-Y."/>
            <person name="Koo N."/>
            <person name="Hong Y."/>
            <person name="Kim R.W."/>
            <person name="Kang W.-H."/>
            <person name="Huh J.H."/>
            <person name="Kang B.-C."/>
            <person name="Yang T.-J."/>
            <person name="Lee Y.-H."/>
            <person name="Bennetzen J.L."/>
            <person name="Choi D."/>
        </authorList>
    </citation>
    <scope>NUCLEOTIDE SEQUENCE [LARGE SCALE GENOMIC DNA]</scope>
    <source>
        <strain evidence="2">cv. PBC81</strain>
    </source>
</reference>
<dbReference type="OrthoDB" id="360390at2759"/>
<sequence>MSSVIAQFDGSDIQVLIWHTANVGIKCRICCRGDFEEDTPSSGMRENLKILETFSRLSYQLWNVNKYGSCVDAAITGLMPPPLL</sequence>
<name>A0A2G2WBY8_CAPBA</name>
<keyword evidence="2" id="KW-1185">Reference proteome</keyword>